<evidence type="ECO:0000256" key="2">
    <source>
        <dbReference type="SAM" id="Phobius"/>
    </source>
</evidence>
<proteinExistence type="predicted"/>
<organism evidence="3 4">
    <name type="scientific">Polyangium sorediatum</name>
    <dbReference type="NCBI Taxonomy" id="889274"/>
    <lineage>
        <taxon>Bacteria</taxon>
        <taxon>Pseudomonadati</taxon>
        <taxon>Myxococcota</taxon>
        <taxon>Polyangia</taxon>
        <taxon>Polyangiales</taxon>
        <taxon>Polyangiaceae</taxon>
        <taxon>Polyangium</taxon>
    </lineage>
</organism>
<feature type="compositionally biased region" description="Low complexity" evidence="1">
    <location>
        <begin position="1"/>
        <end position="15"/>
    </location>
</feature>
<dbReference type="RefSeq" id="WP_136970993.1">
    <property type="nucleotide sequence ID" value="NZ_JARZHI010000004.1"/>
</dbReference>
<keyword evidence="2" id="KW-0812">Transmembrane</keyword>
<dbReference type="EMBL" id="JARZHI010000004">
    <property type="protein sequence ID" value="MDI1429144.1"/>
    <property type="molecule type" value="Genomic_DNA"/>
</dbReference>
<feature type="transmembrane region" description="Helical" evidence="2">
    <location>
        <begin position="314"/>
        <end position="336"/>
    </location>
</feature>
<name>A0ABT6NLG0_9BACT</name>
<accession>A0ABT6NLG0</accession>
<feature type="region of interest" description="Disordered" evidence="1">
    <location>
        <begin position="1"/>
        <end position="26"/>
    </location>
</feature>
<keyword evidence="4" id="KW-1185">Reference proteome</keyword>
<comment type="caution">
    <text evidence="3">The sequence shown here is derived from an EMBL/GenBank/DDBJ whole genome shotgun (WGS) entry which is preliminary data.</text>
</comment>
<keyword evidence="2" id="KW-0472">Membrane</keyword>
<feature type="compositionally biased region" description="Basic residues" evidence="1">
    <location>
        <begin position="16"/>
        <end position="26"/>
    </location>
</feature>
<evidence type="ECO:0000313" key="3">
    <source>
        <dbReference type="EMBL" id="MDI1429144.1"/>
    </source>
</evidence>
<keyword evidence="2" id="KW-1133">Transmembrane helix</keyword>
<sequence>MIFALTSTSRRSSPAARRRATLRHGRSPLAREKARLVAHFRAVLAELRARDTSHLSPDQRAARAGLIAELQRYARTGRFPRNLDFPGIRMPYFVDAFGTRCAMAHLIEATGEADLVARVARSANNAFVREIEGDAVLRAWLDRAGLTAAEAARIQPSYCFVSKADACFCQSNGFYVVAVAEATLTTVMGDGSGRATAKVDALHGAASTSPMVGDTIEVYNAGTKVGVPVLVGITENTSSYAAVQLDTAGSVELSCGLDVPKISKQDAINAMLASTSSSEHFACSDYLEKKDAVWGESQCGSDESGDDVDGGCSLTAAGGASPLLLGSLVLAAATFARRRRVARKRKASTIR</sequence>
<dbReference type="Proteomes" id="UP001160301">
    <property type="component" value="Unassembled WGS sequence"/>
</dbReference>
<protein>
    <submittedName>
        <fullName evidence="3">Uncharacterized protein</fullName>
    </submittedName>
</protein>
<evidence type="ECO:0000256" key="1">
    <source>
        <dbReference type="SAM" id="MobiDB-lite"/>
    </source>
</evidence>
<evidence type="ECO:0000313" key="4">
    <source>
        <dbReference type="Proteomes" id="UP001160301"/>
    </source>
</evidence>
<reference evidence="3 4" key="1">
    <citation type="submission" date="2023-04" db="EMBL/GenBank/DDBJ databases">
        <title>The genome sequence of Polyangium sorediatum DSM14670.</title>
        <authorList>
            <person name="Zhang X."/>
        </authorList>
    </citation>
    <scope>NUCLEOTIDE SEQUENCE [LARGE SCALE GENOMIC DNA]</scope>
    <source>
        <strain evidence="3 4">DSM 14670</strain>
    </source>
</reference>
<gene>
    <name evidence="3" type="ORF">QHF89_06545</name>
</gene>